<feature type="transmembrane region" description="Helical" evidence="2">
    <location>
        <begin position="195"/>
        <end position="212"/>
    </location>
</feature>
<evidence type="ECO:0000313" key="3">
    <source>
        <dbReference type="EMBL" id="TFB84299.1"/>
    </source>
</evidence>
<organism evidence="3 4">
    <name type="scientific">Cryobacterium algoricola</name>
    <dbReference type="NCBI Taxonomy" id="1259183"/>
    <lineage>
        <taxon>Bacteria</taxon>
        <taxon>Bacillati</taxon>
        <taxon>Actinomycetota</taxon>
        <taxon>Actinomycetes</taxon>
        <taxon>Micrococcales</taxon>
        <taxon>Microbacteriaceae</taxon>
        <taxon>Cryobacterium</taxon>
    </lineage>
</organism>
<accession>A0ABY2I985</accession>
<dbReference type="EMBL" id="SOFG01000022">
    <property type="protein sequence ID" value="TFB84299.1"/>
    <property type="molecule type" value="Genomic_DNA"/>
</dbReference>
<feature type="transmembrane region" description="Helical" evidence="2">
    <location>
        <begin position="280"/>
        <end position="301"/>
    </location>
</feature>
<feature type="transmembrane region" description="Helical" evidence="2">
    <location>
        <begin position="32"/>
        <end position="53"/>
    </location>
</feature>
<reference evidence="3 4" key="1">
    <citation type="submission" date="2019-03" db="EMBL/GenBank/DDBJ databases">
        <title>Genomics of glacier-inhabiting Cryobacterium strains.</title>
        <authorList>
            <person name="Liu Q."/>
            <person name="Xin Y.-H."/>
        </authorList>
    </citation>
    <scope>NUCLEOTIDE SEQUENCE [LARGE SCALE GENOMIC DNA]</scope>
    <source>
        <strain evidence="3 4">MDB2-B</strain>
    </source>
</reference>
<feature type="transmembrane region" description="Helical" evidence="2">
    <location>
        <begin position="348"/>
        <end position="365"/>
    </location>
</feature>
<evidence type="ECO:0000256" key="1">
    <source>
        <dbReference type="SAM" id="MobiDB-lite"/>
    </source>
</evidence>
<feature type="transmembrane region" description="Helical" evidence="2">
    <location>
        <begin position="81"/>
        <end position="106"/>
    </location>
</feature>
<dbReference type="Proteomes" id="UP000297608">
    <property type="component" value="Unassembled WGS sequence"/>
</dbReference>
<feature type="transmembrane region" description="Helical" evidence="2">
    <location>
        <begin position="118"/>
        <end position="142"/>
    </location>
</feature>
<proteinExistence type="predicted"/>
<feature type="transmembrane region" description="Helical" evidence="2">
    <location>
        <begin position="307"/>
        <end position="327"/>
    </location>
</feature>
<keyword evidence="2" id="KW-1133">Transmembrane helix</keyword>
<feature type="region of interest" description="Disordered" evidence="1">
    <location>
        <begin position="1"/>
        <end position="27"/>
    </location>
</feature>
<evidence type="ECO:0000256" key="2">
    <source>
        <dbReference type="SAM" id="Phobius"/>
    </source>
</evidence>
<feature type="transmembrane region" description="Helical" evidence="2">
    <location>
        <begin position="371"/>
        <end position="392"/>
    </location>
</feature>
<feature type="transmembrane region" description="Helical" evidence="2">
    <location>
        <begin position="224"/>
        <end position="245"/>
    </location>
</feature>
<feature type="transmembrane region" description="Helical" evidence="2">
    <location>
        <begin position="154"/>
        <end position="174"/>
    </location>
</feature>
<sequence>MGIFDRGRHHRSTPPLSEEESTGQKPVGSVRLATTGYVAMLMFISGIFLVLAMSPTVQQHFLHCSGLSCADGWLGDAYDHFLWAVRILALGLLLSGVMLALIWLTWRANLRRRPRRWLILLFWSWPVVFALFSIQGFGTLAFSPRDPSFNLLQFSTGLIYGSSALAGIGLARRAGRIREANKSIWIAGTQTEREVLVVLLLYIAASSGAGRFNNEFGKLISESMSAGTSFLALGLWFLVVGPGWTSSELARRELRAISVESGLPRSVGSSTRVRGTDGMVLLLLVCLIMDGTLALAFWLLVNLTEPAVSWFVLLGMFVSAIVLIRRMEKLSTVTEAEWPKCTEVSRQLCLLHAVFFVGNMGQLLTPAYTELFATLSGVVGVLFSVAIWVLIFGPDRTSYIETLEKIRERDKISQIQRNGDIPTAT</sequence>
<keyword evidence="2" id="KW-0812">Transmembrane</keyword>
<name>A0ABY2I985_9MICO</name>
<gene>
    <name evidence="3" type="ORF">E3O44_15830</name>
</gene>
<dbReference type="RefSeq" id="WP_134535740.1">
    <property type="nucleotide sequence ID" value="NZ_SOFG01000022.1"/>
</dbReference>
<protein>
    <submittedName>
        <fullName evidence="3">Uncharacterized protein</fullName>
    </submittedName>
</protein>
<keyword evidence="2" id="KW-0472">Membrane</keyword>
<comment type="caution">
    <text evidence="3">The sequence shown here is derived from an EMBL/GenBank/DDBJ whole genome shotgun (WGS) entry which is preliminary data.</text>
</comment>
<keyword evidence="4" id="KW-1185">Reference proteome</keyword>
<evidence type="ECO:0000313" key="4">
    <source>
        <dbReference type="Proteomes" id="UP000297608"/>
    </source>
</evidence>